<gene>
    <name evidence="10" type="ORF">SAMN05444003_1129</name>
</gene>
<dbReference type="Gene3D" id="3.30.2350.10">
    <property type="entry name" value="Pseudouridine synthase"/>
    <property type="match status" value="1"/>
</dbReference>
<feature type="domain" description="Pseudouridine synthase RsuA/RluA-like" evidence="9">
    <location>
        <begin position="118"/>
        <end position="293"/>
    </location>
</feature>
<evidence type="ECO:0000256" key="4">
    <source>
        <dbReference type="ARBA" id="ARBA00036882"/>
    </source>
</evidence>
<dbReference type="Gene3D" id="3.10.290.10">
    <property type="entry name" value="RNA-binding S4 domain"/>
    <property type="match status" value="1"/>
</dbReference>
<dbReference type="SUPFAM" id="SSF55174">
    <property type="entry name" value="Alpha-L RNA-binding motif"/>
    <property type="match status" value="1"/>
</dbReference>
<dbReference type="Pfam" id="PF00849">
    <property type="entry name" value="PseudoU_synth_2"/>
    <property type="match status" value="1"/>
</dbReference>
<dbReference type="NCBIfam" id="TIGR00005">
    <property type="entry name" value="rluA_subfam"/>
    <property type="match status" value="1"/>
</dbReference>
<accession>A0A1M5N0Y8</accession>
<dbReference type="GO" id="GO:0160140">
    <property type="term" value="F:23S rRNA pseudouridine(1911/1915/1917) synthase activity"/>
    <property type="evidence" value="ECO:0007669"/>
    <property type="project" value="UniProtKB-EC"/>
</dbReference>
<dbReference type="CDD" id="cd00165">
    <property type="entry name" value="S4"/>
    <property type="match status" value="1"/>
</dbReference>
<dbReference type="InterPro" id="IPR006224">
    <property type="entry name" value="PsdUridine_synth_RluA-like_CS"/>
</dbReference>
<evidence type="ECO:0000256" key="2">
    <source>
        <dbReference type="ARBA" id="ARBA00022884"/>
    </source>
</evidence>
<dbReference type="PROSITE" id="PS50889">
    <property type="entry name" value="S4"/>
    <property type="match status" value="1"/>
</dbReference>
<dbReference type="PANTHER" id="PTHR21600">
    <property type="entry name" value="MITOCHONDRIAL RNA PSEUDOURIDINE SYNTHASE"/>
    <property type="match status" value="1"/>
</dbReference>
<comment type="catalytic activity">
    <reaction evidence="8">
        <text>a uridine in RNA = a pseudouridine in RNA</text>
        <dbReference type="Rhea" id="RHEA:48348"/>
        <dbReference type="Rhea" id="RHEA-COMP:12068"/>
        <dbReference type="Rhea" id="RHEA-COMP:12069"/>
        <dbReference type="ChEBI" id="CHEBI:65314"/>
        <dbReference type="ChEBI" id="CHEBI:65315"/>
    </reaction>
</comment>
<comment type="function">
    <text evidence="5">Responsible for synthesis of pseudouridine from uracil at positions 1911, 1915 and 1917 in 23S ribosomal RNA.</text>
</comment>
<evidence type="ECO:0000256" key="5">
    <source>
        <dbReference type="ARBA" id="ARBA00056072"/>
    </source>
</evidence>
<evidence type="ECO:0000256" key="1">
    <source>
        <dbReference type="ARBA" id="ARBA00010876"/>
    </source>
</evidence>
<dbReference type="InterPro" id="IPR006225">
    <property type="entry name" value="PsdUridine_synth_RluC/D"/>
</dbReference>
<dbReference type="AlphaFoldDB" id="A0A1M5N0Y8"/>
<evidence type="ECO:0000256" key="8">
    <source>
        <dbReference type="RuleBase" id="RU362028"/>
    </source>
</evidence>
<evidence type="ECO:0000259" key="9">
    <source>
        <dbReference type="Pfam" id="PF00849"/>
    </source>
</evidence>
<keyword evidence="2 7" id="KW-0694">RNA-binding</keyword>
<dbReference type="GO" id="GO:0000455">
    <property type="term" value="P:enzyme-directed rRNA pseudouridine synthesis"/>
    <property type="evidence" value="ECO:0007669"/>
    <property type="project" value="TreeGrafter"/>
</dbReference>
<keyword evidence="11" id="KW-1185">Reference proteome</keyword>
<dbReference type="InterPro" id="IPR050188">
    <property type="entry name" value="RluA_PseudoU_synthase"/>
</dbReference>
<organism evidence="10 11">
    <name type="scientific">Cognatiyoonia sediminum</name>
    <dbReference type="NCBI Taxonomy" id="1508389"/>
    <lineage>
        <taxon>Bacteria</taxon>
        <taxon>Pseudomonadati</taxon>
        <taxon>Pseudomonadota</taxon>
        <taxon>Alphaproteobacteria</taxon>
        <taxon>Rhodobacterales</taxon>
        <taxon>Paracoccaceae</taxon>
        <taxon>Cognatiyoonia</taxon>
    </lineage>
</organism>
<dbReference type="Proteomes" id="UP000184074">
    <property type="component" value="Unassembled WGS sequence"/>
</dbReference>
<dbReference type="InterPro" id="IPR036986">
    <property type="entry name" value="S4_RNA-bd_sf"/>
</dbReference>
<evidence type="ECO:0000313" key="10">
    <source>
        <dbReference type="EMBL" id="SHG83224.1"/>
    </source>
</evidence>
<comment type="similarity">
    <text evidence="1 8">Belongs to the pseudouridine synthase RluA family.</text>
</comment>
<evidence type="ECO:0000256" key="6">
    <source>
        <dbReference type="PIRSR" id="PIRSR606225-1"/>
    </source>
</evidence>
<dbReference type="PANTHER" id="PTHR21600:SF44">
    <property type="entry name" value="RIBOSOMAL LARGE SUBUNIT PSEUDOURIDINE SYNTHASE D"/>
    <property type="match status" value="1"/>
</dbReference>
<dbReference type="EMBL" id="FQXB01000001">
    <property type="protein sequence ID" value="SHG83224.1"/>
    <property type="molecule type" value="Genomic_DNA"/>
</dbReference>
<dbReference type="FunFam" id="3.30.2350.10:FF:000006">
    <property type="entry name" value="Pseudouridine synthase"/>
    <property type="match status" value="1"/>
</dbReference>
<sequence length="368" mass="39399">MVPLLFYVLALLAEVAASGGSILAKMIERIVSFEIGPNPPKRLDKALARDVPADASFSRSRLVKLLESGAVSVDGAVLDQPRVQVPEGAVVEITVREAEESHIEGEDISLQIVFEDDDLIVVNKPAGMVVHPAPGTPSGTLVNALIHHCGDSLSGVGGSKRPGIVHRIDKETSGLLVVAKSDAAHHGLADQFAAHSVERRYLAICYGAPDSNDPRLRGVKGVNFESGNILKVQTFLDRHKTDRQRQAVFFDRGRHAVTRARIVESLGTPPAAALIECWLETGRTHQIRVHLAHCGHSLIGDPVYGGKRKLSAKAIGQAGVEAASQFGRQALHAATLGFVHPVTGVDLLFEADLPKDMVELLSKMRGQG</sequence>
<keyword evidence="3 8" id="KW-0413">Isomerase</keyword>
<dbReference type="InterPro" id="IPR006145">
    <property type="entry name" value="PsdUridine_synth_RsuA/RluA"/>
</dbReference>
<dbReference type="EC" id="5.4.99.-" evidence="8"/>
<dbReference type="PROSITE" id="PS01129">
    <property type="entry name" value="PSI_RLU"/>
    <property type="match status" value="1"/>
</dbReference>
<evidence type="ECO:0000256" key="7">
    <source>
        <dbReference type="PROSITE-ProRule" id="PRU00182"/>
    </source>
</evidence>
<protein>
    <recommendedName>
        <fullName evidence="8">Pseudouridine synthase</fullName>
        <ecNumber evidence="8">5.4.99.-</ecNumber>
    </recommendedName>
</protein>
<reference evidence="10 11" key="1">
    <citation type="submission" date="2016-11" db="EMBL/GenBank/DDBJ databases">
        <authorList>
            <person name="Jaros S."/>
            <person name="Januszkiewicz K."/>
            <person name="Wedrychowicz H."/>
        </authorList>
    </citation>
    <scope>NUCLEOTIDE SEQUENCE [LARGE SCALE GENOMIC DNA]</scope>
    <source>
        <strain evidence="10 11">DSM 28715</strain>
    </source>
</reference>
<dbReference type="CDD" id="cd02869">
    <property type="entry name" value="PseudoU_synth_RluA_like"/>
    <property type="match status" value="1"/>
</dbReference>
<proteinExistence type="inferred from homology"/>
<dbReference type="GO" id="GO:0003723">
    <property type="term" value="F:RNA binding"/>
    <property type="evidence" value="ECO:0007669"/>
    <property type="project" value="UniProtKB-KW"/>
</dbReference>
<dbReference type="InterPro" id="IPR020103">
    <property type="entry name" value="PsdUridine_synth_cat_dom_sf"/>
</dbReference>
<comment type="catalytic activity">
    <reaction evidence="4">
        <text>uridine(1911/1915/1917) in 23S rRNA = pseudouridine(1911/1915/1917) in 23S rRNA</text>
        <dbReference type="Rhea" id="RHEA:42524"/>
        <dbReference type="Rhea" id="RHEA-COMP:10097"/>
        <dbReference type="Rhea" id="RHEA-COMP:10098"/>
        <dbReference type="ChEBI" id="CHEBI:65314"/>
        <dbReference type="ChEBI" id="CHEBI:65315"/>
        <dbReference type="EC" id="5.4.99.23"/>
    </reaction>
</comment>
<dbReference type="SUPFAM" id="SSF55120">
    <property type="entry name" value="Pseudouridine synthase"/>
    <property type="match status" value="1"/>
</dbReference>
<evidence type="ECO:0000256" key="3">
    <source>
        <dbReference type="ARBA" id="ARBA00023235"/>
    </source>
</evidence>
<name>A0A1M5N0Y8_9RHOB</name>
<evidence type="ECO:0000313" key="11">
    <source>
        <dbReference type="Proteomes" id="UP000184074"/>
    </source>
</evidence>
<dbReference type="STRING" id="1508389.SAMN05444003_1129"/>
<feature type="active site" evidence="6">
    <location>
        <position position="169"/>
    </location>
</feature>